<name>A0A7M2QNI5_9ZZZZ</name>
<sequence length="191" mass="20563">MEFYGAIYPQDGVSDYLKVTLTTSKYSVTGYITQGAAMNIAQSWEAPFTGMTMGSVAGAMSGFAQAGTEMTSVARWNTLMVWEGGTPPTVTLPMTFLAQYNPFVEVSGAIAALSAMISPELKDANVGGRIPERVILNIGRRINITDVIIQDLSFDLDAPRDSTGLFLRNTVNLQLSGSRVYNGSEILGVFQ</sequence>
<organism evidence="1">
    <name type="scientific">feces metagenome</name>
    <dbReference type="NCBI Taxonomy" id="1861841"/>
    <lineage>
        <taxon>unclassified sequences</taxon>
        <taxon>metagenomes</taxon>
        <taxon>organismal metagenomes</taxon>
    </lineage>
</organism>
<dbReference type="AlphaFoldDB" id="A0A7M2QNI5"/>
<evidence type="ECO:0000313" key="1">
    <source>
        <dbReference type="EMBL" id="QOV05720.1"/>
    </source>
</evidence>
<accession>A0A7M2QNI5</accession>
<proteinExistence type="predicted"/>
<dbReference type="EMBL" id="MT993629">
    <property type="protein sequence ID" value="QOV05720.1"/>
    <property type="molecule type" value="Genomic_DNA"/>
</dbReference>
<protein>
    <submittedName>
        <fullName evidence="1">Putative morphogenetic function</fullName>
    </submittedName>
</protein>
<reference evidence="1" key="1">
    <citation type="submission" date="2020-09" db="EMBL/GenBank/DDBJ databases">
        <authorList>
            <person name="Eze J.U."/>
            <person name="Rahube T.O."/>
        </authorList>
    </citation>
    <scope>NUCLEOTIDE SEQUENCE</scope>
</reference>